<evidence type="ECO:0000259" key="3">
    <source>
        <dbReference type="Pfam" id="PF01521"/>
    </source>
</evidence>
<dbReference type="GeneID" id="73381895"/>
<protein>
    <submittedName>
        <fullName evidence="4">ISA2</fullName>
    </submittedName>
</protein>
<dbReference type="Pfam" id="PF01521">
    <property type="entry name" value="Fe-S_biosyn"/>
    <property type="match status" value="1"/>
</dbReference>
<dbReference type="PANTHER" id="PTHR43011:SF1">
    <property type="entry name" value="IRON-SULFUR CLUSTER ASSEMBLY 2 HOMOLOG, MITOCHONDRIAL"/>
    <property type="match status" value="1"/>
</dbReference>
<dbReference type="Gene3D" id="2.60.300.12">
    <property type="entry name" value="HesB-like domain"/>
    <property type="match status" value="1"/>
</dbReference>
<gene>
    <name evidence="4" type="ORF">KGF56_004280</name>
</gene>
<evidence type="ECO:0000256" key="1">
    <source>
        <dbReference type="ARBA" id="ARBA00006718"/>
    </source>
</evidence>
<name>A0AAI9SUM2_9ASCO</name>
<dbReference type="GO" id="GO:0051539">
    <property type="term" value="F:4 iron, 4 sulfur cluster binding"/>
    <property type="evidence" value="ECO:0007669"/>
    <property type="project" value="TreeGrafter"/>
</dbReference>
<accession>A0AAI9SUM2</accession>
<sequence>MLLKRGSLQRRFNVTALLSRSEPKSFKPSAFAFPSDPKTTPLPSSSSVVSSVKQQQDNDRVREDIAGGNMSDFQATRLIHGDTKKTIAITERALNKLNKIHTADPKDSALHIQVESGGCHGFQYNLNLVDLDKFLAENKDEDVFVFERDDGERKGRIVLDDSSLTILQDSKVDHTKELIGSQFKVVDSPYTSTSCGCGASFDFDFEKLERKQEEN</sequence>
<dbReference type="SUPFAM" id="SSF89360">
    <property type="entry name" value="HesB-like domain"/>
    <property type="match status" value="1"/>
</dbReference>
<evidence type="ECO:0000313" key="5">
    <source>
        <dbReference type="Proteomes" id="UP001202479"/>
    </source>
</evidence>
<dbReference type="NCBIfam" id="TIGR00049">
    <property type="entry name" value="iron-sulfur cluster assembly accessory protein"/>
    <property type="match status" value="1"/>
</dbReference>
<dbReference type="PANTHER" id="PTHR43011">
    <property type="entry name" value="IRON-SULFUR CLUSTER ASSEMBLY 2 HOMOLOG, MITOCHONDRIAL"/>
    <property type="match status" value="1"/>
</dbReference>
<dbReference type="AlphaFoldDB" id="A0AAI9SUM2"/>
<dbReference type="Proteomes" id="UP001202479">
    <property type="component" value="Unassembled WGS sequence"/>
</dbReference>
<proteinExistence type="inferred from homology"/>
<dbReference type="GO" id="GO:0005506">
    <property type="term" value="F:iron ion binding"/>
    <property type="evidence" value="ECO:0007669"/>
    <property type="project" value="TreeGrafter"/>
</dbReference>
<feature type="domain" description="Core" evidence="3">
    <location>
        <begin position="86"/>
        <end position="198"/>
    </location>
</feature>
<feature type="region of interest" description="Disordered" evidence="2">
    <location>
        <begin position="28"/>
        <end position="59"/>
    </location>
</feature>
<comment type="similarity">
    <text evidence="1">Belongs to the HesB/IscA family.</text>
</comment>
<reference evidence="4" key="1">
    <citation type="journal article" date="2022" name="DNA Res.">
        <title>Genome analysis of five recently described species of the CUG-Ser clade uncovers Candida theae as a new hybrid lineage with pathogenic potential in the Candida parapsilosis species complex.</title>
        <authorList>
            <person name="Mixao V."/>
            <person name="Del Olmo V."/>
            <person name="Hegedusova E."/>
            <person name="Saus E."/>
            <person name="Pryszcz L."/>
            <person name="Cillingova A."/>
            <person name="Nosek J."/>
            <person name="Gabaldon T."/>
        </authorList>
    </citation>
    <scope>NUCLEOTIDE SEQUENCE</scope>
    <source>
        <strain evidence="4">CBS 10844</strain>
    </source>
</reference>
<dbReference type="InterPro" id="IPR035903">
    <property type="entry name" value="HesB-like_dom_sf"/>
</dbReference>
<dbReference type="EMBL" id="JAHUZD010000140">
    <property type="protein sequence ID" value="KAI3402819.2"/>
    <property type="molecule type" value="Genomic_DNA"/>
</dbReference>
<comment type="caution">
    <text evidence="4">The sequence shown here is derived from an EMBL/GenBank/DDBJ whole genome shotgun (WGS) entry which is preliminary data.</text>
</comment>
<evidence type="ECO:0000256" key="2">
    <source>
        <dbReference type="SAM" id="MobiDB-lite"/>
    </source>
</evidence>
<dbReference type="GO" id="GO:0005739">
    <property type="term" value="C:mitochondrion"/>
    <property type="evidence" value="ECO:0007669"/>
    <property type="project" value="TreeGrafter"/>
</dbReference>
<dbReference type="InterPro" id="IPR000361">
    <property type="entry name" value="ATAP_core_dom"/>
</dbReference>
<organism evidence="4 5">
    <name type="scientific">Candida oxycetoniae</name>
    <dbReference type="NCBI Taxonomy" id="497107"/>
    <lineage>
        <taxon>Eukaryota</taxon>
        <taxon>Fungi</taxon>
        <taxon>Dikarya</taxon>
        <taxon>Ascomycota</taxon>
        <taxon>Saccharomycotina</taxon>
        <taxon>Pichiomycetes</taxon>
        <taxon>Debaryomycetaceae</taxon>
        <taxon>Candida/Lodderomyces clade</taxon>
        <taxon>Candida</taxon>
    </lineage>
</organism>
<dbReference type="RefSeq" id="XP_049178566.1">
    <property type="nucleotide sequence ID" value="XM_049325702.1"/>
</dbReference>
<evidence type="ECO:0000313" key="4">
    <source>
        <dbReference type="EMBL" id="KAI3402819.2"/>
    </source>
</evidence>
<keyword evidence="5" id="KW-1185">Reference proteome</keyword>
<dbReference type="InterPro" id="IPR016092">
    <property type="entry name" value="ATAP"/>
</dbReference>
<dbReference type="GO" id="GO:0016226">
    <property type="term" value="P:iron-sulfur cluster assembly"/>
    <property type="evidence" value="ECO:0007669"/>
    <property type="project" value="InterPro"/>
</dbReference>
<dbReference type="GO" id="GO:0051537">
    <property type="term" value="F:2 iron, 2 sulfur cluster binding"/>
    <property type="evidence" value="ECO:0007669"/>
    <property type="project" value="TreeGrafter"/>
</dbReference>